<evidence type="ECO:0000313" key="4">
    <source>
        <dbReference type="Proteomes" id="UP000567885"/>
    </source>
</evidence>
<evidence type="ECO:0000313" key="3">
    <source>
        <dbReference type="EMBL" id="KAF5662964.1"/>
    </source>
</evidence>
<protein>
    <recommendedName>
        <fullName evidence="2">Apple domain-containing protein</fullName>
    </recommendedName>
</protein>
<proteinExistence type="predicted"/>
<dbReference type="AlphaFoldDB" id="A0A8H5SZQ8"/>
<gene>
    <name evidence="3" type="ORF">FHETE_7709</name>
</gene>
<dbReference type="Gene3D" id="3.50.4.10">
    <property type="entry name" value="Hepatocyte Growth Factor"/>
    <property type="match status" value="2"/>
</dbReference>
<reference evidence="3 4" key="1">
    <citation type="submission" date="2020-05" db="EMBL/GenBank/DDBJ databases">
        <title>Identification and distribution of gene clusters putatively required for synthesis of sphingolipid metabolism inhibitors in phylogenetically diverse species of the filamentous fungus Fusarium.</title>
        <authorList>
            <person name="Kim H.-S."/>
            <person name="Busman M."/>
            <person name="Brown D.W."/>
            <person name="Divon H."/>
            <person name="Uhlig S."/>
            <person name="Proctor R.H."/>
        </authorList>
    </citation>
    <scope>NUCLEOTIDE SEQUENCE [LARGE SCALE GENOMIC DNA]</scope>
    <source>
        <strain evidence="3 4">NRRL 20693</strain>
    </source>
</reference>
<dbReference type="Proteomes" id="UP000567885">
    <property type="component" value="Unassembled WGS sequence"/>
</dbReference>
<dbReference type="OrthoDB" id="5094340at2759"/>
<accession>A0A8H5SZQ8</accession>
<feature type="domain" description="Apple" evidence="2">
    <location>
        <begin position="149"/>
        <end position="228"/>
    </location>
</feature>
<organism evidence="3 4">
    <name type="scientific">Fusarium heterosporum</name>
    <dbReference type="NCBI Taxonomy" id="42747"/>
    <lineage>
        <taxon>Eukaryota</taxon>
        <taxon>Fungi</taxon>
        <taxon>Dikarya</taxon>
        <taxon>Ascomycota</taxon>
        <taxon>Pezizomycotina</taxon>
        <taxon>Sordariomycetes</taxon>
        <taxon>Hypocreomycetidae</taxon>
        <taxon>Hypocreales</taxon>
        <taxon>Nectriaceae</taxon>
        <taxon>Fusarium</taxon>
        <taxon>Fusarium heterosporum species complex</taxon>
    </lineage>
</organism>
<dbReference type="Pfam" id="PF14295">
    <property type="entry name" value="PAN_4"/>
    <property type="match status" value="2"/>
</dbReference>
<dbReference type="InterPro" id="IPR003609">
    <property type="entry name" value="Pan_app"/>
</dbReference>
<keyword evidence="1" id="KW-0732">Signal</keyword>
<feature type="domain" description="Apple" evidence="2">
    <location>
        <begin position="69"/>
        <end position="141"/>
    </location>
</feature>
<evidence type="ECO:0000259" key="2">
    <source>
        <dbReference type="PROSITE" id="PS50948"/>
    </source>
</evidence>
<feature type="signal peptide" evidence="1">
    <location>
        <begin position="1"/>
        <end position="21"/>
    </location>
</feature>
<evidence type="ECO:0000256" key="1">
    <source>
        <dbReference type="SAM" id="SignalP"/>
    </source>
</evidence>
<name>A0A8H5SZQ8_FUSHE</name>
<keyword evidence="4" id="KW-1185">Reference proteome</keyword>
<dbReference type="Pfam" id="PF00024">
    <property type="entry name" value="PAN_1"/>
    <property type="match status" value="1"/>
</dbReference>
<feature type="chain" id="PRO_5034304335" description="Apple domain-containing protein" evidence="1">
    <location>
        <begin position="22"/>
        <end position="313"/>
    </location>
</feature>
<comment type="caution">
    <text evidence="3">The sequence shown here is derived from an EMBL/GenBank/DDBJ whole genome shotgun (WGS) entry which is preliminary data.</text>
</comment>
<dbReference type="EMBL" id="JAAGWQ010000154">
    <property type="protein sequence ID" value="KAF5662964.1"/>
    <property type="molecule type" value="Genomic_DNA"/>
</dbReference>
<dbReference type="PROSITE" id="PS50948">
    <property type="entry name" value="PAN"/>
    <property type="match status" value="2"/>
</dbReference>
<sequence length="313" mass="33808">MINSKRIVATLACLSVIGVNAGPCKPAATTDGAAFPTTATTTSDAISTATETTSAAGATTTSAAADIPCNNEIYRGTARRRGYTVTDVSSEQECWDSCVRDDACKSWFFQSVGNCNLYTETLEVFSTPSNEDGLLIGSRNCSPRDYIECNDQIGFGSVSGSPVKQIEHVALEANCAQLCMSNSNCEVWQYDGPSQTCNMFSGSYQDIFTPQVDAPQGSTILLAGYRSCSSDFFKPQMGNCNGQISWNHGATDNYRVFPQFNTIPLCARACSIDPMCLSWLIWDGDSDCWFSRYAYYDDPSDICTAGSRDCGVP</sequence>